<protein>
    <submittedName>
        <fullName evidence="6">Uncharacterized protein</fullName>
    </submittedName>
</protein>
<evidence type="ECO:0000256" key="3">
    <source>
        <dbReference type="ARBA" id="ARBA00022989"/>
    </source>
</evidence>
<dbReference type="Proteomes" id="UP001217582">
    <property type="component" value="Chromosome 1"/>
</dbReference>
<sequence length="349" mass="39936">MDRGPFACFSETEWRGGSSNFPGPCTYVDVFTDNKYWIDLPLIPFMLIGSRLPVFANLTTWLPTLAFMPLTDTLNPRPVRFRATTRMFASRNYPPDLMMTALALPWLRVMYLACKRFVYRQLLLPRPQRPVSNANRGSRMVLMGDQPNFGILIDSQEAAMDTYETLDDGTLVGTGLATDRDDDQVLLEDLDLYVMEHQRVPVNIFVTIESLSKLLVQALGFPLVANMAGGFLAGLARYSDVIRRWLGIAPGVVPENDLANWLKILRTGWMDPGQRRLYAAWKDQDASFMLDDMDPVWFRNLLGGGMYIVVKDMFVLLYRYLRKQQRQQLRIKDLPFSEGVARELNKAQE</sequence>
<dbReference type="EMBL" id="CP119916">
    <property type="protein sequence ID" value="WFD14185.1"/>
    <property type="molecule type" value="Genomic_DNA"/>
</dbReference>
<keyword evidence="2 5" id="KW-0812">Transmembrane</keyword>
<dbReference type="AlphaFoldDB" id="A0AAJ6CK66"/>
<accession>A0AAJ6CK66</accession>
<comment type="subcellular location">
    <subcellularLocation>
        <location evidence="1">Membrane</location>
        <topology evidence="1">Multi-pass membrane protein</topology>
    </subcellularLocation>
</comment>
<keyword evidence="7" id="KW-1185">Reference proteome</keyword>
<evidence type="ECO:0000313" key="7">
    <source>
        <dbReference type="Proteomes" id="UP001217582"/>
    </source>
</evidence>
<proteinExistence type="predicted"/>
<evidence type="ECO:0000256" key="2">
    <source>
        <dbReference type="ARBA" id="ARBA00022692"/>
    </source>
</evidence>
<organism evidence="6 7">
    <name type="scientific">Malassezia arunalokei</name>
    <dbReference type="NCBI Taxonomy" id="1514897"/>
    <lineage>
        <taxon>Eukaryota</taxon>
        <taxon>Fungi</taxon>
        <taxon>Dikarya</taxon>
        <taxon>Basidiomycota</taxon>
        <taxon>Ustilaginomycotina</taxon>
        <taxon>Malasseziomycetes</taxon>
        <taxon>Malasseziales</taxon>
        <taxon>Malasseziaceae</taxon>
        <taxon>Malassezia</taxon>
    </lineage>
</organism>
<evidence type="ECO:0000256" key="4">
    <source>
        <dbReference type="ARBA" id="ARBA00023136"/>
    </source>
</evidence>
<keyword evidence="4 5" id="KW-0472">Membrane</keyword>
<evidence type="ECO:0000256" key="5">
    <source>
        <dbReference type="SAM" id="Phobius"/>
    </source>
</evidence>
<evidence type="ECO:0000313" key="6">
    <source>
        <dbReference type="EMBL" id="WFD14185.1"/>
    </source>
</evidence>
<gene>
    <name evidence="6" type="ORF">MARU1_000184</name>
</gene>
<dbReference type="GO" id="GO:0016020">
    <property type="term" value="C:membrane"/>
    <property type="evidence" value="ECO:0007669"/>
    <property type="project" value="UniProtKB-SubCell"/>
</dbReference>
<evidence type="ECO:0000256" key="1">
    <source>
        <dbReference type="ARBA" id="ARBA00004141"/>
    </source>
</evidence>
<name>A0AAJ6CK66_9BASI</name>
<dbReference type="PANTHER" id="PTHR46283">
    <property type="entry name" value="E3 UBIQUITIN-PROTEIN LIGASE MARCH5"/>
    <property type="match status" value="1"/>
</dbReference>
<feature type="transmembrane region" description="Helical" evidence="5">
    <location>
        <begin position="297"/>
        <end position="321"/>
    </location>
</feature>
<keyword evidence="3 5" id="KW-1133">Transmembrane helix</keyword>
<reference evidence="6 7" key="1">
    <citation type="submission" date="2023-03" db="EMBL/GenBank/DDBJ databases">
        <title>Mating type loci evolution in Malassezia.</title>
        <authorList>
            <person name="Coelho M.A."/>
        </authorList>
    </citation>
    <scope>NUCLEOTIDE SEQUENCE [LARGE SCALE GENOMIC DNA]</scope>
    <source>
        <strain evidence="6 7">CBS 13387</strain>
    </source>
</reference>